<keyword evidence="2" id="KW-0472">Membrane</keyword>
<evidence type="ECO:0008006" key="5">
    <source>
        <dbReference type="Google" id="ProtNLM"/>
    </source>
</evidence>
<feature type="transmembrane region" description="Helical" evidence="2">
    <location>
        <begin position="442"/>
        <end position="464"/>
    </location>
</feature>
<dbReference type="EMBL" id="JABWGO010000002">
    <property type="protein sequence ID" value="NUW40780.1"/>
    <property type="molecule type" value="Genomic_DNA"/>
</dbReference>
<feature type="transmembrane region" description="Helical" evidence="2">
    <location>
        <begin position="194"/>
        <end position="215"/>
    </location>
</feature>
<reference evidence="3 4" key="1">
    <citation type="submission" date="2020-06" db="EMBL/GenBank/DDBJ databases">
        <authorList>
            <person name="Chanama M."/>
        </authorList>
    </citation>
    <scope>NUCLEOTIDE SEQUENCE [LARGE SCALE GENOMIC DNA]</scope>
    <source>
        <strain evidence="3 4">TBRC6557</strain>
    </source>
</reference>
<feature type="transmembrane region" description="Helical" evidence="2">
    <location>
        <begin position="161"/>
        <end position="188"/>
    </location>
</feature>
<accession>A0A7Y6IMX8</accession>
<comment type="caution">
    <text evidence="3">The sequence shown here is derived from an EMBL/GenBank/DDBJ whole genome shotgun (WGS) entry which is preliminary data.</text>
</comment>
<gene>
    <name evidence="3" type="ORF">HT134_11610</name>
</gene>
<protein>
    <recommendedName>
        <fullName evidence="5">Dolichyl-phosphate-mannose-protein mannosyltransferase</fullName>
    </recommendedName>
</protein>
<name>A0A7Y6IMX8_9ACTN</name>
<feature type="compositionally biased region" description="Basic and acidic residues" evidence="1">
    <location>
        <begin position="478"/>
        <end position="506"/>
    </location>
</feature>
<feature type="transmembrane region" description="Helical" evidence="2">
    <location>
        <begin position="130"/>
        <end position="149"/>
    </location>
</feature>
<feature type="transmembrane region" description="Helical" evidence="2">
    <location>
        <begin position="74"/>
        <end position="92"/>
    </location>
</feature>
<evidence type="ECO:0000256" key="1">
    <source>
        <dbReference type="SAM" id="MobiDB-lite"/>
    </source>
</evidence>
<evidence type="ECO:0000313" key="3">
    <source>
        <dbReference type="EMBL" id="NUW40780.1"/>
    </source>
</evidence>
<feature type="transmembrane region" description="Helical" evidence="2">
    <location>
        <begin position="104"/>
        <end position="124"/>
    </location>
</feature>
<organism evidence="3 4">
    <name type="scientific">Nonomuraea rhodomycinica</name>
    <dbReference type="NCBI Taxonomy" id="1712872"/>
    <lineage>
        <taxon>Bacteria</taxon>
        <taxon>Bacillati</taxon>
        <taxon>Actinomycetota</taxon>
        <taxon>Actinomycetes</taxon>
        <taxon>Streptosporangiales</taxon>
        <taxon>Streptosporangiaceae</taxon>
        <taxon>Nonomuraea</taxon>
    </lineage>
</organism>
<evidence type="ECO:0000313" key="4">
    <source>
        <dbReference type="Proteomes" id="UP000546126"/>
    </source>
</evidence>
<sequence length="513" mass="55953">MLTETAKPSRWATLATFIAIQAVLVCWWLAYYPGLFSRDSVLYLSHTMVGPWVSDHSVTYDALLWLSVRLTGDVGAVTLLQTTAMAATLAYLAAALKALGAPRLATTAVAVLLPFLPPVGAFSVALWKDVPFTLCAVAIAASCAGLAAARRVTAWRLAGLGALMLALGLFRANGFLVVGVAVAVLLVVVKGARVRLAVTGLVAAAVPLLLTNLVLPRVGIEAPSKTYVYHTAFGDIAVLYREHPELFGDRDRTLMTSVAPLSRWSEGGTCYTINPLIWRRDFSWQQADRHASELLDLWRRLLTQRPLDVVDARLCRGSIAWNPVEDPWAVGGQTYHFSRRPSAETYVGPNKVPDYPQRWMFSLRPKSADLHRVADSWLVTTAEPGYDWWLWRGATWAYLSYLAAGLAAWALRNRYVPAVVAVVAGQQLAVLANISAQDFRYMATPILVGMLMAPLLFGSLLRVLRGSRRPADSPGPAERPEPVKESEPVKDPESVKDAESAERPEAVPDSEGG</sequence>
<keyword evidence="4" id="KW-1185">Reference proteome</keyword>
<proteinExistence type="predicted"/>
<dbReference type="RefSeq" id="WP_175600373.1">
    <property type="nucleotide sequence ID" value="NZ_JABWGO010000002.1"/>
</dbReference>
<feature type="transmembrane region" description="Helical" evidence="2">
    <location>
        <begin position="12"/>
        <end position="30"/>
    </location>
</feature>
<dbReference type="Proteomes" id="UP000546126">
    <property type="component" value="Unassembled WGS sequence"/>
</dbReference>
<keyword evidence="2" id="KW-1133">Transmembrane helix</keyword>
<feature type="region of interest" description="Disordered" evidence="1">
    <location>
        <begin position="467"/>
        <end position="513"/>
    </location>
</feature>
<dbReference type="AlphaFoldDB" id="A0A7Y6IMX8"/>
<keyword evidence="2" id="KW-0812">Transmembrane</keyword>
<evidence type="ECO:0000256" key="2">
    <source>
        <dbReference type="SAM" id="Phobius"/>
    </source>
</evidence>